<keyword evidence="1" id="KW-0175">Coiled coil</keyword>
<comment type="caution">
    <text evidence="3">The sequence shown here is derived from an EMBL/GenBank/DDBJ whole genome shotgun (WGS) entry which is preliminary data.</text>
</comment>
<gene>
    <name evidence="3" type="ORF">QV07_10185</name>
</gene>
<reference evidence="3 4" key="1">
    <citation type="submission" date="2014-11" db="EMBL/GenBank/DDBJ databases">
        <title>Pan-genome of Gallibacterium spp.</title>
        <authorList>
            <person name="Kudirkiene E."/>
            <person name="Bojesen A.M."/>
        </authorList>
    </citation>
    <scope>NUCLEOTIDE SEQUENCE [LARGE SCALE GENOMIC DNA]</scope>
    <source>
        <strain evidence="3 4">F298</strain>
    </source>
</reference>
<evidence type="ECO:0000256" key="2">
    <source>
        <dbReference type="SAM" id="SignalP"/>
    </source>
</evidence>
<evidence type="ECO:0000256" key="1">
    <source>
        <dbReference type="SAM" id="Coils"/>
    </source>
</evidence>
<dbReference type="PROSITE" id="PS51257">
    <property type="entry name" value="PROKAR_LIPOPROTEIN"/>
    <property type="match status" value="1"/>
</dbReference>
<feature type="coiled-coil region" evidence="1">
    <location>
        <begin position="132"/>
        <end position="159"/>
    </location>
</feature>
<organism evidence="3 4">
    <name type="scientific">Gallibacterium genomosp. 3</name>
    <dbReference type="NCBI Taxonomy" id="505345"/>
    <lineage>
        <taxon>Bacteria</taxon>
        <taxon>Pseudomonadati</taxon>
        <taxon>Pseudomonadota</taxon>
        <taxon>Gammaproteobacteria</taxon>
        <taxon>Pasteurellales</taxon>
        <taxon>Pasteurellaceae</taxon>
        <taxon>Gallibacterium</taxon>
    </lineage>
</organism>
<evidence type="ECO:0000313" key="4">
    <source>
        <dbReference type="Proteomes" id="UP000243168"/>
    </source>
</evidence>
<protein>
    <recommendedName>
        <fullName evidence="5">Lipoprotein</fullName>
    </recommendedName>
</protein>
<evidence type="ECO:0008006" key="5">
    <source>
        <dbReference type="Google" id="ProtNLM"/>
    </source>
</evidence>
<dbReference type="RefSeq" id="WP_065235343.1">
    <property type="nucleotide sequence ID" value="NZ_JTJS01000141.1"/>
</dbReference>
<dbReference type="EMBL" id="JTJS01000141">
    <property type="protein sequence ID" value="OBX04475.1"/>
    <property type="molecule type" value="Genomic_DNA"/>
</dbReference>
<accession>A0A1A7PTI5</accession>
<proteinExistence type="predicted"/>
<keyword evidence="2" id="KW-0732">Signal</keyword>
<dbReference type="Proteomes" id="UP000243168">
    <property type="component" value="Unassembled WGS sequence"/>
</dbReference>
<evidence type="ECO:0000313" key="3">
    <source>
        <dbReference type="EMBL" id="OBX04475.1"/>
    </source>
</evidence>
<dbReference type="AlphaFoldDB" id="A0A1A7PTI5"/>
<name>A0A1A7PTI5_9PAST</name>
<feature type="chain" id="PRO_5008359344" description="Lipoprotein" evidence="2">
    <location>
        <begin position="20"/>
        <end position="164"/>
    </location>
</feature>
<feature type="signal peptide" evidence="2">
    <location>
        <begin position="1"/>
        <end position="19"/>
    </location>
</feature>
<sequence length="164" mass="18381">MQKLKNFFLISLFTLFLVACGDKTAALKTDVSNLRQTLDTALKQENGTTLIQQLKSAQTNEEKVKVYNNIISSYQVVIKAINDLKINTDEAKSVQAKYNEGLTLFVDLMKTSSNFTTHQPSLEEVKAYTELQNKTTKTLGDAERALADLQKQIDDTAKKVESKN</sequence>